<feature type="compositionally biased region" description="Polar residues" evidence="1">
    <location>
        <begin position="185"/>
        <end position="202"/>
    </location>
</feature>
<feature type="region of interest" description="Disordered" evidence="1">
    <location>
        <begin position="1"/>
        <end position="236"/>
    </location>
</feature>
<accession>A0A8H6FV35</accession>
<feature type="compositionally biased region" description="Low complexity" evidence="1">
    <location>
        <begin position="1"/>
        <end position="34"/>
    </location>
</feature>
<feature type="compositionally biased region" description="Low complexity" evidence="1">
    <location>
        <begin position="214"/>
        <end position="230"/>
    </location>
</feature>
<proteinExistence type="predicted"/>
<organism evidence="2 3">
    <name type="scientific">Letharia columbiana</name>
    <dbReference type="NCBI Taxonomy" id="112416"/>
    <lineage>
        <taxon>Eukaryota</taxon>
        <taxon>Fungi</taxon>
        <taxon>Dikarya</taxon>
        <taxon>Ascomycota</taxon>
        <taxon>Pezizomycotina</taxon>
        <taxon>Lecanoromycetes</taxon>
        <taxon>OSLEUM clade</taxon>
        <taxon>Lecanoromycetidae</taxon>
        <taxon>Lecanorales</taxon>
        <taxon>Lecanorineae</taxon>
        <taxon>Parmeliaceae</taxon>
        <taxon>Letharia</taxon>
    </lineage>
</organism>
<dbReference type="GeneID" id="59288152"/>
<dbReference type="AlphaFoldDB" id="A0A8H6FV35"/>
<dbReference type="RefSeq" id="XP_037164667.1">
    <property type="nucleotide sequence ID" value="XM_037308401.1"/>
</dbReference>
<feature type="region of interest" description="Disordered" evidence="1">
    <location>
        <begin position="686"/>
        <end position="713"/>
    </location>
</feature>
<gene>
    <name evidence="2" type="ORF">HO173_006491</name>
</gene>
<evidence type="ECO:0000256" key="1">
    <source>
        <dbReference type="SAM" id="MobiDB-lite"/>
    </source>
</evidence>
<comment type="caution">
    <text evidence="2">The sequence shown here is derived from an EMBL/GenBank/DDBJ whole genome shotgun (WGS) entry which is preliminary data.</text>
</comment>
<keyword evidence="3" id="KW-1185">Reference proteome</keyword>
<protein>
    <submittedName>
        <fullName evidence="2">Uncharacterized protein</fullName>
    </submittedName>
</protein>
<dbReference type="EMBL" id="JACCJC010000025">
    <property type="protein sequence ID" value="KAF6235296.1"/>
    <property type="molecule type" value="Genomic_DNA"/>
</dbReference>
<dbReference type="Proteomes" id="UP000578531">
    <property type="component" value="Unassembled WGS sequence"/>
</dbReference>
<sequence>MPSSKQGKKSQQPPSQQSQTERSTQGTSASTRPMQQPPPEPPVQTLPTRKRTREPSPKQLVQEQENAKGKQVEQPLQLSTKGKQPEQPRPQQSVQADPKGKQPERYQPQQPVQADPKGKQVEQPVQAKTKGKPPEQPRSQHSVQADPKGKQVEQPVQAKTKGKQPEQPRPQQSVQADPKGKQVEQPVQASFKSKQPQQASPEQSKHPSVKGKQPQKSSSEQQQQVTSAQQPRPRKAILANANPVYLGSPKVYIARIPWNRNAKRSTMHRVEVSLIPVSYFRHPQTLFFKNLPDVERYWGFLNDAATTAQRIVRLEKDGQPMPYFLLVCRGEYPKVTSPRNDNALFAAMHEPIFGDAFVFKLEDPEVDEDGYARYAHIEKDVGSIDWLPEAIKDAARKVEYAMSPTANPGFPDLANYADRETMMEDVQKMYRWIEAIRKANRKYESAMAVDAISGLPDLERMKDAIVKLTKKVDGWKRQGILPIDGVSEPSYFQTVEDFVHKKVPDAFKAFEDNATVVNAARNVDGALSAQKIPGSSGLETSNAVKRVTDSFHATKKAYGELKAIASVNFARTVVNNEASRAHEIPAVIDLNVLGQMIDTFQMQVAIWEKDGAFSTDANSDLVDRKLIAEFLKKIQVADQAMKKVSDKLKIARAVIEVNDVFQVIRAKVEKLEAFTNVEVADTVDAARTSDANPEMPDLPGHPGTSRYRVERLD</sequence>
<evidence type="ECO:0000313" key="3">
    <source>
        <dbReference type="Proteomes" id="UP000578531"/>
    </source>
</evidence>
<evidence type="ECO:0000313" key="2">
    <source>
        <dbReference type="EMBL" id="KAF6235296.1"/>
    </source>
</evidence>
<name>A0A8H6FV35_9LECA</name>
<reference evidence="2 3" key="1">
    <citation type="journal article" date="2020" name="Genomics">
        <title>Complete, high-quality genomes from long-read metagenomic sequencing of two wolf lichen thalli reveals enigmatic genome architecture.</title>
        <authorList>
            <person name="McKenzie S.K."/>
            <person name="Walston R.F."/>
            <person name="Allen J.L."/>
        </authorList>
    </citation>
    <scope>NUCLEOTIDE SEQUENCE [LARGE SCALE GENOMIC DNA]</scope>
    <source>
        <strain evidence="2">WasteWater2</strain>
    </source>
</reference>
<feature type="compositionally biased region" description="Pro residues" evidence="1">
    <location>
        <begin position="35"/>
        <end position="44"/>
    </location>
</feature>
<dbReference type="OrthoDB" id="5366972at2759"/>